<dbReference type="PRINTS" id="PR01438">
    <property type="entry name" value="UNVRSLSTRESS"/>
</dbReference>
<dbReference type="SUPFAM" id="SSF52402">
    <property type="entry name" value="Adenine nucleotide alpha hydrolases-like"/>
    <property type="match status" value="1"/>
</dbReference>
<accession>A0A1U7HPT9</accession>
<dbReference type="InterPro" id="IPR014729">
    <property type="entry name" value="Rossmann-like_a/b/a_fold"/>
</dbReference>
<dbReference type="InterPro" id="IPR006015">
    <property type="entry name" value="Universal_stress_UspA"/>
</dbReference>
<comment type="similarity">
    <text evidence="1">Belongs to the universal stress protein A family.</text>
</comment>
<dbReference type="InterPro" id="IPR006016">
    <property type="entry name" value="UspA"/>
</dbReference>
<dbReference type="PANTHER" id="PTHR46268">
    <property type="entry name" value="STRESS RESPONSE PROTEIN NHAX"/>
    <property type="match status" value="1"/>
</dbReference>
<dbReference type="Proteomes" id="UP000186868">
    <property type="component" value="Unassembled WGS sequence"/>
</dbReference>
<dbReference type="EMBL" id="MRCB01000003">
    <property type="protein sequence ID" value="OKH25587.1"/>
    <property type="molecule type" value="Genomic_DNA"/>
</dbReference>
<reference evidence="3 4" key="1">
    <citation type="submission" date="2016-11" db="EMBL/GenBank/DDBJ databases">
        <title>Draft Genome Sequences of Nine Cyanobacterial Strains from Diverse Habitats.</title>
        <authorList>
            <person name="Zhu T."/>
            <person name="Hou S."/>
            <person name="Lu X."/>
            <person name="Hess W.R."/>
        </authorList>
    </citation>
    <scope>NUCLEOTIDE SEQUENCE [LARGE SCALE GENOMIC DNA]</scope>
    <source>
        <strain evidence="3 4">NIES-593</strain>
    </source>
</reference>
<evidence type="ECO:0000256" key="1">
    <source>
        <dbReference type="ARBA" id="ARBA00008791"/>
    </source>
</evidence>
<name>A0A1U7HPT9_9CYAN</name>
<evidence type="ECO:0000313" key="3">
    <source>
        <dbReference type="EMBL" id="OKH25587.1"/>
    </source>
</evidence>
<evidence type="ECO:0000313" key="4">
    <source>
        <dbReference type="Proteomes" id="UP000186868"/>
    </source>
</evidence>
<protein>
    <submittedName>
        <fullName evidence="3">Universal stress protein</fullName>
    </submittedName>
</protein>
<comment type="caution">
    <text evidence="3">The sequence shown here is derived from an EMBL/GenBank/DDBJ whole genome shotgun (WGS) entry which is preliminary data.</text>
</comment>
<organism evidence="3 4">
    <name type="scientific">Hydrococcus rivularis NIES-593</name>
    <dbReference type="NCBI Taxonomy" id="1921803"/>
    <lineage>
        <taxon>Bacteria</taxon>
        <taxon>Bacillati</taxon>
        <taxon>Cyanobacteriota</taxon>
        <taxon>Cyanophyceae</taxon>
        <taxon>Pleurocapsales</taxon>
        <taxon>Hydrococcaceae</taxon>
        <taxon>Hydrococcus</taxon>
    </lineage>
</organism>
<feature type="domain" description="UspA" evidence="2">
    <location>
        <begin position="3"/>
        <end position="152"/>
    </location>
</feature>
<dbReference type="CDD" id="cd00293">
    <property type="entry name" value="USP-like"/>
    <property type="match status" value="1"/>
</dbReference>
<dbReference type="RefSeq" id="WP_073598430.1">
    <property type="nucleotide sequence ID" value="NZ_MRCB01000003.1"/>
</dbReference>
<keyword evidence="4" id="KW-1185">Reference proteome</keyword>
<dbReference type="PANTHER" id="PTHR46268:SF8">
    <property type="entry name" value="UNIVERSAL STRESS PROTEIN SLL1388"/>
    <property type="match status" value="1"/>
</dbReference>
<dbReference type="OrthoDB" id="516822at2"/>
<evidence type="ECO:0000259" key="2">
    <source>
        <dbReference type="Pfam" id="PF00582"/>
    </source>
</evidence>
<proteinExistence type="inferred from homology"/>
<dbReference type="Pfam" id="PF00582">
    <property type="entry name" value="Usp"/>
    <property type="match status" value="1"/>
</dbReference>
<dbReference type="STRING" id="1921803.NIES593_04430"/>
<dbReference type="Gene3D" id="3.40.50.620">
    <property type="entry name" value="HUPs"/>
    <property type="match status" value="1"/>
</dbReference>
<gene>
    <name evidence="3" type="ORF">NIES593_04430</name>
</gene>
<sequence length="157" mass="17506">MGYQKILVALDRSPQSEIVFDSALEIAKEFGAALMVFHCLPIETPAMTPYANLYGEELIDFAQAIHQRLEEETQQVQQWLRECFQKASEREVPTELDYKVGDAGPWICEMASTWGADLIVLGRRGRRGLAEMFLGSVSNYVIHHASCSVLVVQGVSG</sequence>
<dbReference type="AlphaFoldDB" id="A0A1U7HPT9"/>